<dbReference type="Proteomes" id="UP001374893">
    <property type="component" value="Chromosome"/>
</dbReference>
<dbReference type="EMBL" id="AP024702">
    <property type="protein sequence ID" value="BCX46886.1"/>
    <property type="molecule type" value="Genomic_DNA"/>
</dbReference>
<gene>
    <name evidence="2" type="ORF">HAHE_07940</name>
</gene>
<reference evidence="2 3" key="1">
    <citation type="submission" date="2021-06" db="EMBL/GenBank/DDBJ databases">
        <title>Complete genome of Haloferula helveola possessing various polysaccharide degrading enzymes.</title>
        <authorList>
            <person name="Takami H."/>
            <person name="Huang C."/>
            <person name="Hamasaki K."/>
        </authorList>
    </citation>
    <scope>NUCLEOTIDE SEQUENCE [LARGE SCALE GENOMIC DNA]</scope>
    <source>
        <strain evidence="2 3">CN-1</strain>
    </source>
</reference>
<organism evidence="2 3">
    <name type="scientific">Haloferula helveola</name>
    <dbReference type="NCBI Taxonomy" id="490095"/>
    <lineage>
        <taxon>Bacteria</taxon>
        <taxon>Pseudomonadati</taxon>
        <taxon>Verrucomicrobiota</taxon>
        <taxon>Verrucomicrobiia</taxon>
        <taxon>Verrucomicrobiales</taxon>
        <taxon>Verrucomicrobiaceae</taxon>
        <taxon>Haloferula</taxon>
    </lineage>
</organism>
<evidence type="ECO:0000256" key="1">
    <source>
        <dbReference type="SAM" id="Phobius"/>
    </source>
</evidence>
<name>A0ABM7R9J0_9BACT</name>
<keyword evidence="3" id="KW-1185">Reference proteome</keyword>
<keyword evidence="1" id="KW-1133">Transmembrane helix</keyword>
<proteinExistence type="predicted"/>
<evidence type="ECO:0000313" key="2">
    <source>
        <dbReference type="EMBL" id="BCX46886.1"/>
    </source>
</evidence>
<sequence>MDERDREIERLATRRGLEFAWWVLLLAMIVIVLWPRNGENGGFVPKSTINWLIWSQFALFFGAKGLTGVILYRRQAHAS</sequence>
<protein>
    <submittedName>
        <fullName evidence="2">Uncharacterized protein</fullName>
    </submittedName>
</protein>
<evidence type="ECO:0000313" key="3">
    <source>
        <dbReference type="Proteomes" id="UP001374893"/>
    </source>
</evidence>
<keyword evidence="1" id="KW-0812">Transmembrane</keyword>
<keyword evidence="1" id="KW-0472">Membrane</keyword>
<accession>A0ABM7R9J0</accession>
<feature type="transmembrane region" description="Helical" evidence="1">
    <location>
        <begin position="49"/>
        <end position="72"/>
    </location>
</feature>
<feature type="transmembrane region" description="Helical" evidence="1">
    <location>
        <begin position="20"/>
        <end position="37"/>
    </location>
</feature>